<dbReference type="Proteomes" id="UP000193978">
    <property type="component" value="Chromosome"/>
</dbReference>
<dbReference type="AlphaFoldDB" id="A0A1W6MUP2"/>
<keyword evidence="2" id="KW-1185">Reference proteome</keyword>
<reference evidence="1 2" key="1">
    <citation type="submission" date="2017-02" db="EMBL/GenBank/DDBJ databases">
        <authorList>
            <person name="Peterson S.W."/>
        </authorList>
    </citation>
    <scope>NUCLEOTIDE SEQUENCE [LARGE SCALE GENOMIC DNA]</scope>
    <source>
        <strain evidence="1 2">S285</strain>
    </source>
</reference>
<name>A0A1W6MUP2_9HYPH</name>
<evidence type="ECO:0000313" key="1">
    <source>
        <dbReference type="EMBL" id="ARN81313.1"/>
    </source>
</evidence>
<proteinExistence type="predicted"/>
<dbReference type="EMBL" id="CP019948">
    <property type="protein sequence ID" value="ARN81313.1"/>
    <property type="molecule type" value="Genomic_DNA"/>
</dbReference>
<accession>A0A1W6MUP2</accession>
<evidence type="ECO:0000313" key="2">
    <source>
        <dbReference type="Proteomes" id="UP000193978"/>
    </source>
</evidence>
<dbReference type="InterPro" id="IPR047677">
    <property type="entry name" value="GDCCVxC"/>
</dbReference>
<dbReference type="STRING" id="655015.B1812_09730"/>
<dbReference type="KEGG" id="mbry:B1812_09730"/>
<protein>
    <submittedName>
        <fullName evidence="1">Uncharacterized protein</fullName>
    </submittedName>
</protein>
<organism evidence="1 2">
    <name type="scientific">Methylocystis bryophila</name>
    <dbReference type="NCBI Taxonomy" id="655015"/>
    <lineage>
        <taxon>Bacteria</taxon>
        <taxon>Pseudomonadati</taxon>
        <taxon>Pseudomonadota</taxon>
        <taxon>Alphaproteobacteria</taxon>
        <taxon>Hyphomicrobiales</taxon>
        <taxon>Methylocystaceae</taxon>
        <taxon>Methylocystis</taxon>
    </lineage>
</organism>
<gene>
    <name evidence="1" type="ORF">B1812_09730</name>
</gene>
<sequence>MTPRRDPPPGSRRVSKLTCPACGFQESLAMPDDACVIRHACAFCGAEMRPRPGDCCVFCSYGDVACPPKQQAKPCCATRAPSSCV</sequence>
<dbReference type="NCBIfam" id="NF041374">
    <property type="entry name" value="GDCCVxC"/>
    <property type="match status" value="1"/>
</dbReference>
<dbReference type="RefSeq" id="WP_085771408.1">
    <property type="nucleotide sequence ID" value="NZ_AP027149.1"/>
</dbReference>